<feature type="transmembrane region" description="Helical" evidence="1">
    <location>
        <begin position="111"/>
        <end position="134"/>
    </location>
</feature>
<evidence type="ECO:0000313" key="3">
    <source>
        <dbReference type="Proteomes" id="UP000632273"/>
    </source>
</evidence>
<feature type="transmembrane region" description="Helical" evidence="1">
    <location>
        <begin position="9"/>
        <end position="27"/>
    </location>
</feature>
<organism evidence="2 3">
    <name type="scientific">Hymenobacter cavernae</name>
    <dbReference type="NCBI Taxonomy" id="2044852"/>
    <lineage>
        <taxon>Bacteria</taxon>
        <taxon>Pseudomonadati</taxon>
        <taxon>Bacteroidota</taxon>
        <taxon>Cytophagia</taxon>
        <taxon>Cytophagales</taxon>
        <taxon>Hymenobacteraceae</taxon>
        <taxon>Hymenobacter</taxon>
    </lineage>
</organism>
<keyword evidence="3" id="KW-1185">Reference proteome</keyword>
<feature type="transmembrane region" description="Helical" evidence="1">
    <location>
        <begin position="146"/>
        <end position="164"/>
    </location>
</feature>
<evidence type="ECO:0000256" key="1">
    <source>
        <dbReference type="SAM" id="Phobius"/>
    </source>
</evidence>
<evidence type="ECO:0000313" key="2">
    <source>
        <dbReference type="EMBL" id="GGF03330.1"/>
    </source>
</evidence>
<name>A0ABQ1TU01_9BACT</name>
<reference evidence="3" key="1">
    <citation type="journal article" date="2019" name="Int. J. Syst. Evol. Microbiol.">
        <title>The Global Catalogue of Microorganisms (GCM) 10K type strain sequencing project: providing services to taxonomists for standard genome sequencing and annotation.</title>
        <authorList>
            <consortium name="The Broad Institute Genomics Platform"/>
            <consortium name="The Broad Institute Genome Sequencing Center for Infectious Disease"/>
            <person name="Wu L."/>
            <person name="Ma J."/>
        </authorList>
    </citation>
    <scope>NUCLEOTIDE SEQUENCE [LARGE SCALE GENOMIC DNA]</scope>
    <source>
        <strain evidence="3">CGMCC 1.15197</strain>
    </source>
</reference>
<evidence type="ECO:0008006" key="4">
    <source>
        <dbReference type="Google" id="ProtNLM"/>
    </source>
</evidence>
<feature type="transmembrane region" description="Helical" evidence="1">
    <location>
        <begin position="82"/>
        <end position="99"/>
    </location>
</feature>
<feature type="transmembrane region" description="Helical" evidence="1">
    <location>
        <begin position="56"/>
        <end position="75"/>
    </location>
</feature>
<keyword evidence="1" id="KW-1133">Transmembrane helix</keyword>
<keyword evidence="1" id="KW-0472">Membrane</keyword>
<dbReference type="Proteomes" id="UP000632273">
    <property type="component" value="Unassembled WGS sequence"/>
</dbReference>
<sequence length="165" mass="19016">MPMKQTKHILLNCLLPLLVSLGIYVLFRPRNTIVNKVLFQFMAAKPPVLRLNYCRWIVYNLPGALWLYSFLSFSFIPARRRLTLLPLVMALGIEVLQLLHITDGTFDPLDVFFYVLAWLLFVGLGGAFQNSILVPVAPRPRVSLRYKFTFVFFVAIVLLSDVWVK</sequence>
<dbReference type="EMBL" id="BMHT01000002">
    <property type="protein sequence ID" value="GGF03330.1"/>
    <property type="molecule type" value="Genomic_DNA"/>
</dbReference>
<accession>A0ABQ1TU01</accession>
<proteinExistence type="predicted"/>
<protein>
    <recommendedName>
        <fullName evidence="4">VanZ-like domain-containing protein</fullName>
    </recommendedName>
</protein>
<comment type="caution">
    <text evidence="2">The sequence shown here is derived from an EMBL/GenBank/DDBJ whole genome shotgun (WGS) entry which is preliminary data.</text>
</comment>
<gene>
    <name evidence="2" type="ORF">GCM10011383_12900</name>
</gene>
<keyword evidence="1" id="KW-0812">Transmembrane</keyword>